<accession>A0A2P8DCW0</accession>
<dbReference type="PANTHER" id="PTHR38436:SF1">
    <property type="entry name" value="ESTER CYCLASE"/>
    <property type="match status" value="1"/>
</dbReference>
<gene>
    <name evidence="2" type="ORF">B0I18_1011199</name>
</gene>
<dbReference type="InterPro" id="IPR009959">
    <property type="entry name" value="Cyclase_SnoaL-like"/>
</dbReference>
<dbReference type="InterPro" id="IPR032710">
    <property type="entry name" value="NTF2-like_dom_sf"/>
</dbReference>
<sequence>MRYLLSVLMLTTGILLTTATIGQAQSKPGTREVTALRQQLKTLTAADARVKQHLDIFDTLDYTVFSNQQWERFHESHAKNIKVYWPDGHMTEGLAVHIEDMKKLFVHAPDTRIKIHPIKFGSGDFTAVTGVFEGTFTQPMPIGEGKFIQPTGKAFKMPMATIGIWKDGVMIEEHLFWDNQTYANQVGLGQQ</sequence>
<dbReference type="GO" id="GO:0030638">
    <property type="term" value="P:polyketide metabolic process"/>
    <property type="evidence" value="ECO:0007669"/>
    <property type="project" value="InterPro"/>
</dbReference>
<dbReference type="Gene3D" id="3.10.450.50">
    <property type="match status" value="1"/>
</dbReference>
<dbReference type="EMBL" id="PYGD01000001">
    <property type="protein sequence ID" value="PSK95035.1"/>
    <property type="molecule type" value="Genomic_DNA"/>
</dbReference>
<proteinExistence type="predicted"/>
<feature type="chain" id="PRO_5015162869" evidence="1">
    <location>
        <begin position="25"/>
        <end position="191"/>
    </location>
</feature>
<evidence type="ECO:0000256" key="1">
    <source>
        <dbReference type="SAM" id="SignalP"/>
    </source>
</evidence>
<name>A0A2P8DCW0_9BACT</name>
<dbReference type="Proteomes" id="UP000240572">
    <property type="component" value="Unassembled WGS sequence"/>
</dbReference>
<reference evidence="2 3" key="1">
    <citation type="submission" date="2018-03" db="EMBL/GenBank/DDBJ databases">
        <title>Genomic Encyclopedia of Type Strains, Phase III (KMG-III): the genomes of soil and plant-associated and newly described type strains.</title>
        <authorList>
            <person name="Whitman W."/>
        </authorList>
    </citation>
    <scope>NUCLEOTIDE SEQUENCE [LARGE SCALE GENOMIC DNA]</scope>
    <source>
        <strain evidence="2 3">CGMCC 1.12700</strain>
    </source>
</reference>
<feature type="signal peptide" evidence="1">
    <location>
        <begin position="1"/>
        <end position="24"/>
    </location>
</feature>
<dbReference type="Pfam" id="PF07366">
    <property type="entry name" value="SnoaL"/>
    <property type="match status" value="1"/>
</dbReference>
<dbReference type="RefSeq" id="WP_219905909.1">
    <property type="nucleotide sequence ID" value="NZ_PYGD01000001.1"/>
</dbReference>
<evidence type="ECO:0000313" key="3">
    <source>
        <dbReference type="Proteomes" id="UP000240572"/>
    </source>
</evidence>
<comment type="caution">
    <text evidence="2">The sequence shown here is derived from an EMBL/GenBank/DDBJ whole genome shotgun (WGS) entry which is preliminary data.</text>
</comment>
<protein>
    <submittedName>
        <fullName evidence="2">SnoaL-like polyketide cyclase</fullName>
    </submittedName>
</protein>
<keyword evidence="3" id="KW-1185">Reference proteome</keyword>
<dbReference type="AlphaFoldDB" id="A0A2P8DCW0"/>
<keyword evidence="1" id="KW-0732">Signal</keyword>
<evidence type="ECO:0000313" key="2">
    <source>
        <dbReference type="EMBL" id="PSK95035.1"/>
    </source>
</evidence>
<organism evidence="2 3">
    <name type="scientific">Taibaiella chishuiensis</name>
    <dbReference type="NCBI Taxonomy" id="1434707"/>
    <lineage>
        <taxon>Bacteria</taxon>
        <taxon>Pseudomonadati</taxon>
        <taxon>Bacteroidota</taxon>
        <taxon>Chitinophagia</taxon>
        <taxon>Chitinophagales</taxon>
        <taxon>Chitinophagaceae</taxon>
        <taxon>Taibaiella</taxon>
    </lineage>
</organism>
<dbReference type="SUPFAM" id="SSF54427">
    <property type="entry name" value="NTF2-like"/>
    <property type="match status" value="1"/>
</dbReference>
<dbReference type="PANTHER" id="PTHR38436">
    <property type="entry name" value="POLYKETIDE CYCLASE SNOAL-LIKE DOMAIN"/>
    <property type="match status" value="1"/>
</dbReference>